<dbReference type="InterPro" id="IPR036695">
    <property type="entry name" value="Arg-tRNA-synth_N_sf"/>
</dbReference>
<keyword evidence="4 10" id="KW-0547">Nucleotide-binding</keyword>
<dbReference type="NCBIfam" id="TIGR00456">
    <property type="entry name" value="argS"/>
    <property type="match status" value="1"/>
</dbReference>
<comment type="caution">
    <text evidence="13">The sequence shown here is derived from an EMBL/GenBank/DDBJ whole genome shotgun (WGS) entry which is preliminary data.</text>
</comment>
<comment type="catalytic activity">
    <reaction evidence="8">
        <text>tRNA(Arg) + L-arginine + ATP = L-arginyl-tRNA(Arg) + AMP + diphosphate</text>
        <dbReference type="Rhea" id="RHEA:20301"/>
        <dbReference type="Rhea" id="RHEA-COMP:9658"/>
        <dbReference type="Rhea" id="RHEA-COMP:9673"/>
        <dbReference type="ChEBI" id="CHEBI:30616"/>
        <dbReference type="ChEBI" id="CHEBI:32682"/>
        <dbReference type="ChEBI" id="CHEBI:33019"/>
        <dbReference type="ChEBI" id="CHEBI:78442"/>
        <dbReference type="ChEBI" id="CHEBI:78513"/>
        <dbReference type="ChEBI" id="CHEBI:456215"/>
        <dbReference type="EC" id="6.1.1.19"/>
    </reaction>
</comment>
<dbReference type="PANTHER" id="PTHR11956">
    <property type="entry name" value="ARGINYL-TRNA SYNTHETASE"/>
    <property type="match status" value="1"/>
</dbReference>
<dbReference type="InterPro" id="IPR005148">
    <property type="entry name" value="Arg-tRNA-synth_N"/>
</dbReference>
<evidence type="ECO:0000259" key="11">
    <source>
        <dbReference type="SMART" id="SM00836"/>
    </source>
</evidence>
<evidence type="ECO:0000256" key="5">
    <source>
        <dbReference type="ARBA" id="ARBA00022840"/>
    </source>
</evidence>
<dbReference type="EC" id="6.1.1.19" evidence="2 9"/>
<proteinExistence type="inferred from homology"/>
<evidence type="ECO:0000256" key="1">
    <source>
        <dbReference type="ARBA" id="ARBA00005594"/>
    </source>
</evidence>
<dbReference type="PANTHER" id="PTHR11956:SF5">
    <property type="entry name" value="ARGININE--TRNA LIGASE, CYTOPLASMIC"/>
    <property type="match status" value="1"/>
</dbReference>
<keyword evidence="7 10" id="KW-0030">Aminoacyl-tRNA synthetase</keyword>
<dbReference type="InterPro" id="IPR035684">
    <property type="entry name" value="ArgRS_core"/>
</dbReference>
<dbReference type="InterPro" id="IPR008909">
    <property type="entry name" value="DALR_anticod-bd"/>
</dbReference>
<dbReference type="SMART" id="SM00836">
    <property type="entry name" value="DALR_1"/>
    <property type="match status" value="1"/>
</dbReference>
<dbReference type="GO" id="GO:0006420">
    <property type="term" value="P:arginyl-tRNA aminoacylation"/>
    <property type="evidence" value="ECO:0007669"/>
    <property type="project" value="UniProtKB-UniRule"/>
</dbReference>
<feature type="domain" description="Arginyl tRNA synthetase N-terminal" evidence="12">
    <location>
        <begin position="4"/>
        <end position="85"/>
    </location>
</feature>
<protein>
    <recommendedName>
        <fullName evidence="2 9">Arginine--tRNA ligase</fullName>
        <ecNumber evidence="2 9">6.1.1.19</ecNumber>
    </recommendedName>
</protein>
<evidence type="ECO:0000256" key="2">
    <source>
        <dbReference type="ARBA" id="ARBA00012837"/>
    </source>
</evidence>
<dbReference type="SMART" id="SM01016">
    <property type="entry name" value="Arg_tRNA_synt_N"/>
    <property type="match status" value="1"/>
</dbReference>
<evidence type="ECO:0000256" key="6">
    <source>
        <dbReference type="ARBA" id="ARBA00022917"/>
    </source>
</evidence>
<evidence type="ECO:0000256" key="3">
    <source>
        <dbReference type="ARBA" id="ARBA00022598"/>
    </source>
</evidence>
<dbReference type="Pfam" id="PF05746">
    <property type="entry name" value="DALR_1"/>
    <property type="match status" value="1"/>
</dbReference>
<dbReference type="SUPFAM" id="SSF55190">
    <property type="entry name" value="Arginyl-tRNA synthetase (ArgRS), N-terminal 'additional' domain"/>
    <property type="match status" value="1"/>
</dbReference>
<dbReference type="Pfam" id="PF00750">
    <property type="entry name" value="tRNA-synt_1d"/>
    <property type="match status" value="1"/>
</dbReference>
<reference evidence="13 14" key="1">
    <citation type="journal article" date="2016" name="Nat. Commun.">
        <title>Thousands of microbial genomes shed light on interconnected biogeochemical processes in an aquifer system.</title>
        <authorList>
            <person name="Anantharaman K."/>
            <person name="Brown C.T."/>
            <person name="Hug L.A."/>
            <person name="Sharon I."/>
            <person name="Castelle C.J."/>
            <person name="Probst A.J."/>
            <person name="Thomas B.C."/>
            <person name="Singh A."/>
            <person name="Wilkins M.J."/>
            <person name="Karaoz U."/>
            <person name="Brodie E.L."/>
            <person name="Williams K.H."/>
            <person name="Hubbard S.S."/>
            <person name="Banfield J.F."/>
        </authorList>
    </citation>
    <scope>NUCLEOTIDE SEQUENCE [LARGE SCALE GENOMIC DNA]</scope>
</reference>
<dbReference type="GO" id="GO:0005524">
    <property type="term" value="F:ATP binding"/>
    <property type="evidence" value="ECO:0007669"/>
    <property type="project" value="UniProtKB-KW"/>
</dbReference>
<comment type="similarity">
    <text evidence="1 10">Belongs to the class-I aminoacyl-tRNA synthetase family.</text>
</comment>
<dbReference type="Gene3D" id="3.30.1360.70">
    <property type="entry name" value="Arginyl tRNA synthetase N-terminal domain"/>
    <property type="match status" value="1"/>
</dbReference>
<dbReference type="InterPro" id="IPR009080">
    <property type="entry name" value="tRNAsynth_Ia_anticodon-bd"/>
</dbReference>
<dbReference type="PRINTS" id="PR01038">
    <property type="entry name" value="TRNASYNTHARG"/>
</dbReference>
<evidence type="ECO:0000259" key="12">
    <source>
        <dbReference type="SMART" id="SM01016"/>
    </source>
</evidence>
<sequence length="568" mass="65772">MVKARILNDLKFALKKIGVGEKDVSLERPANPAFGDYATSVALKLTKAFKKSPLQIAEEIKNYLPKDDFVEKVEVIKPGFINFWISPNYYISQLDNYTKGKFSYPDYQLGKNKKIMIEFAHPNTHKLFHIGHLRNISIGESLVRIFEVVGNKIIRSNYQGDIGLHIAKCLWYIKHKISEKELDKIRKKSLHERMLFLGKAYSQGQIAFDDENLKKKIIEVNGMVYKKQGDIIPLWKETVKWSFQYFDQIYKRLYSKFDRLYPESEFADRGIEICLWAEKAGILKRSKGALVFKGKPYGLDTRVFINSLGYPTYEGKELALAEKEFSEFGELDKCIHVVTPEQKSFFKVTFKVEELLDEKKYKNKQYHLAYEWVKLKEGKMSSRTGNVVEAEWLINQVRDKILAKFNCDKATAEIIAIAAVKYSFLKNSVFNQIAFDINESVSLEGNSGPYLLYTYVRTQSVLKKAYHRLDHGRGLDGISKFKKEEKELFRSLADFSEVVHEAAKNMAPNLIVNYLYDLAQKYNLFYQKHNILESEGKIKNLRLLLTKATGEMIKEGLYLLGIKTVNKM</sequence>
<evidence type="ECO:0000313" key="13">
    <source>
        <dbReference type="EMBL" id="OGK17221.1"/>
    </source>
</evidence>
<dbReference type="Proteomes" id="UP000177208">
    <property type="component" value="Unassembled WGS sequence"/>
</dbReference>
<keyword evidence="5 10" id="KW-0067">ATP-binding</keyword>
<evidence type="ECO:0000256" key="4">
    <source>
        <dbReference type="ARBA" id="ARBA00022741"/>
    </source>
</evidence>
<dbReference type="Pfam" id="PF03485">
    <property type="entry name" value="Arg_tRNA_synt_N"/>
    <property type="match status" value="1"/>
</dbReference>
<evidence type="ECO:0000313" key="14">
    <source>
        <dbReference type="Proteomes" id="UP000177208"/>
    </source>
</evidence>
<dbReference type="InterPro" id="IPR001278">
    <property type="entry name" value="Arg-tRNA-ligase"/>
</dbReference>
<dbReference type="FunFam" id="1.10.730.10:FF:000006">
    <property type="entry name" value="Arginyl-tRNA synthetase 2, mitochondrial"/>
    <property type="match status" value="1"/>
</dbReference>
<dbReference type="Gene3D" id="3.40.50.620">
    <property type="entry name" value="HUPs"/>
    <property type="match status" value="1"/>
</dbReference>
<dbReference type="GO" id="GO:0004814">
    <property type="term" value="F:arginine-tRNA ligase activity"/>
    <property type="evidence" value="ECO:0007669"/>
    <property type="project" value="UniProtKB-UniRule"/>
</dbReference>
<dbReference type="GO" id="GO:0005737">
    <property type="term" value="C:cytoplasm"/>
    <property type="evidence" value="ECO:0007669"/>
    <property type="project" value="UniProtKB-UniRule"/>
</dbReference>
<dbReference type="SUPFAM" id="SSF47323">
    <property type="entry name" value="Anticodon-binding domain of a subclass of class I aminoacyl-tRNA synthetases"/>
    <property type="match status" value="1"/>
</dbReference>
<evidence type="ECO:0000256" key="9">
    <source>
        <dbReference type="NCBIfam" id="TIGR00456"/>
    </source>
</evidence>
<dbReference type="SUPFAM" id="SSF52374">
    <property type="entry name" value="Nucleotidylyl transferase"/>
    <property type="match status" value="1"/>
</dbReference>
<name>A0A1F7GE16_9BACT</name>
<keyword evidence="6 10" id="KW-0648">Protein biosynthesis</keyword>
<evidence type="ECO:0000256" key="8">
    <source>
        <dbReference type="ARBA" id="ARBA00049339"/>
    </source>
</evidence>
<feature type="domain" description="DALR anticodon binding" evidence="11">
    <location>
        <begin position="451"/>
        <end position="568"/>
    </location>
</feature>
<gene>
    <name evidence="13" type="ORF">A2774_02365</name>
</gene>
<evidence type="ECO:0000256" key="7">
    <source>
        <dbReference type="ARBA" id="ARBA00023146"/>
    </source>
</evidence>
<evidence type="ECO:0000256" key="10">
    <source>
        <dbReference type="RuleBase" id="RU363038"/>
    </source>
</evidence>
<dbReference type="AlphaFoldDB" id="A0A1F7GE16"/>
<keyword evidence="3 10" id="KW-0436">Ligase</keyword>
<dbReference type="Gene3D" id="1.10.730.10">
    <property type="entry name" value="Isoleucyl-tRNA Synthetase, Domain 1"/>
    <property type="match status" value="1"/>
</dbReference>
<dbReference type="EMBL" id="MFZG01000010">
    <property type="protein sequence ID" value="OGK17221.1"/>
    <property type="molecule type" value="Genomic_DNA"/>
</dbReference>
<dbReference type="InterPro" id="IPR014729">
    <property type="entry name" value="Rossmann-like_a/b/a_fold"/>
</dbReference>
<organism evidence="13 14">
    <name type="scientific">Candidatus Roizmanbacteria bacterium RIFCSPHIGHO2_01_FULL_39_12c</name>
    <dbReference type="NCBI Taxonomy" id="1802031"/>
    <lineage>
        <taxon>Bacteria</taxon>
        <taxon>Candidatus Roizmaniibacteriota</taxon>
    </lineage>
</organism>
<accession>A0A1F7GE16</accession>